<dbReference type="InterPro" id="IPR022801">
    <property type="entry name" value="Ribosomal_uS4"/>
</dbReference>
<dbReference type="PANTHER" id="PTHR11831:SF4">
    <property type="entry name" value="SMALL RIBOSOMAL SUBUNIT PROTEIN US4M"/>
    <property type="match status" value="1"/>
</dbReference>
<gene>
    <name evidence="10" type="primary">rps4</name>
</gene>
<keyword evidence="2 6" id="KW-0699">rRNA-binding</keyword>
<evidence type="ECO:0000256" key="2">
    <source>
        <dbReference type="ARBA" id="ARBA00022730"/>
    </source>
</evidence>
<dbReference type="Gene3D" id="1.10.1050.10">
    <property type="entry name" value="Ribosomal Protein S4 Delta 41, Chain A, domain 1"/>
    <property type="match status" value="1"/>
</dbReference>
<keyword evidence="3 6" id="KW-0694">RNA-binding</keyword>
<evidence type="ECO:0000256" key="7">
    <source>
        <dbReference type="RuleBase" id="RU003699"/>
    </source>
</evidence>
<proteinExistence type="inferred from homology"/>
<dbReference type="InterPro" id="IPR002942">
    <property type="entry name" value="S4_RNA-bd"/>
</dbReference>
<dbReference type="CDD" id="cd00165">
    <property type="entry name" value="S4"/>
    <property type="match status" value="1"/>
</dbReference>
<dbReference type="InterPro" id="IPR001912">
    <property type="entry name" value="Ribosomal_uS4_N"/>
</dbReference>
<evidence type="ECO:0000256" key="1">
    <source>
        <dbReference type="ARBA" id="ARBA00007465"/>
    </source>
</evidence>
<dbReference type="Gene3D" id="3.10.290.10">
    <property type="entry name" value="RNA-binding S4 domain"/>
    <property type="match status" value="1"/>
</dbReference>
<organism evidence="10">
    <name type="scientific">Nephromyces sp. ex Molgula occidentalis</name>
    <dbReference type="NCBI Taxonomy" id="2544991"/>
    <lineage>
        <taxon>Eukaryota</taxon>
        <taxon>Sar</taxon>
        <taxon>Alveolata</taxon>
        <taxon>Apicomplexa</taxon>
        <taxon>Aconoidasida</taxon>
        <taxon>Nephromycida</taxon>
        <taxon>Nephromyces</taxon>
    </lineage>
</organism>
<feature type="domain" description="RNA-binding S4" evidence="8">
    <location>
        <begin position="88"/>
        <end position="152"/>
    </location>
</feature>
<dbReference type="GO" id="GO:0015935">
    <property type="term" value="C:small ribosomal subunit"/>
    <property type="evidence" value="ECO:0007669"/>
    <property type="project" value="TreeGrafter"/>
</dbReference>
<evidence type="ECO:0000256" key="6">
    <source>
        <dbReference type="PROSITE-ProRule" id="PRU00182"/>
    </source>
</evidence>
<comment type="similarity">
    <text evidence="1 7">Belongs to the universal ribosomal protein uS4 family.</text>
</comment>
<dbReference type="AlphaFoldDB" id="A0A5C1H8H0"/>
<reference evidence="10" key="1">
    <citation type="journal article" date="2019" name="Genome Biol. Evol.">
        <title>Nephromyces represents a diverse and novel lineage of the Apicomplexa that has retained apicoplasts.</title>
        <authorList>
            <person name="Munoz-Gomez S.A."/>
            <person name="Durnin K."/>
            <person name="Eme L."/>
            <person name="Paight C."/>
            <person name="Lane C.E."/>
            <person name="Saffo M.B."/>
            <person name="Slamovits C.H."/>
        </authorList>
    </citation>
    <scope>NUCLEOTIDE SEQUENCE</scope>
    <source>
        <strain evidence="10">656</strain>
    </source>
</reference>
<dbReference type="PANTHER" id="PTHR11831">
    <property type="entry name" value="30S 40S RIBOSOMAL PROTEIN"/>
    <property type="match status" value="1"/>
</dbReference>
<evidence type="ECO:0000259" key="8">
    <source>
        <dbReference type="SMART" id="SM00363"/>
    </source>
</evidence>
<dbReference type="SUPFAM" id="SSF55174">
    <property type="entry name" value="Alpha-L RNA-binding motif"/>
    <property type="match status" value="1"/>
</dbReference>
<dbReference type="SMART" id="SM01390">
    <property type="entry name" value="Ribosomal_S4"/>
    <property type="match status" value="1"/>
</dbReference>
<dbReference type="InterPro" id="IPR018079">
    <property type="entry name" value="Ribosomal_uS4_CS"/>
</dbReference>
<dbReference type="GO" id="GO:0042274">
    <property type="term" value="P:ribosomal small subunit biogenesis"/>
    <property type="evidence" value="ECO:0007669"/>
    <property type="project" value="TreeGrafter"/>
</dbReference>
<keyword evidence="4 7" id="KW-0689">Ribosomal protein</keyword>
<dbReference type="Pfam" id="PF01479">
    <property type="entry name" value="S4"/>
    <property type="match status" value="1"/>
</dbReference>
<dbReference type="Pfam" id="PF00163">
    <property type="entry name" value="Ribosomal_S4"/>
    <property type="match status" value="1"/>
</dbReference>
<sequence length="200" mass="23463">MVRYLGPKVKRLKNIGISFLPGFSSHKIKKTDISNSLKKKTNYFYCLKEKQKLRFKYSLTNKKLEQYILNNKKKPGIITLNLIKLLEMRLDSILFRTGFCKSLNQAKQFISHKHVFINKTLVYSSNIILKVNDIIYINPNSSVCKIITNNLKTVPIIDFLNIQNLQYQVCIKTFKIKILRQILSSDISFYINQSLFLENF</sequence>
<keyword evidence="5 7" id="KW-0687">Ribonucleoprotein</keyword>
<evidence type="ECO:0000256" key="5">
    <source>
        <dbReference type="ARBA" id="ARBA00023274"/>
    </source>
</evidence>
<name>A0A5C1H8H0_9APIC</name>
<dbReference type="InterPro" id="IPR036986">
    <property type="entry name" value="S4_RNA-bd_sf"/>
</dbReference>
<dbReference type="EMBL" id="MK573206">
    <property type="protein sequence ID" value="QEM01779.1"/>
    <property type="molecule type" value="Genomic_DNA"/>
</dbReference>
<evidence type="ECO:0000256" key="4">
    <source>
        <dbReference type="ARBA" id="ARBA00022980"/>
    </source>
</evidence>
<dbReference type="NCBIfam" id="NF003717">
    <property type="entry name" value="PRK05327.1"/>
    <property type="match status" value="1"/>
</dbReference>
<accession>A0A5C1H8H0</accession>
<dbReference type="GO" id="GO:0019843">
    <property type="term" value="F:rRNA binding"/>
    <property type="evidence" value="ECO:0007669"/>
    <property type="project" value="UniProtKB-KW"/>
</dbReference>
<dbReference type="GO" id="GO:0003735">
    <property type="term" value="F:structural constituent of ribosome"/>
    <property type="evidence" value="ECO:0007669"/>
    <property type="project" value="TreeGrafter"/>
</dbReference>
<dbReference type="PROSITE" id="PS50889">
    <property type="entry name" value="S4"/>
    <property type="match status" value="1"/>
</dbReference>
<evidence type="ECO:0000256" key="3">
    <source>
        <dbReference type="ARBA" id="ARBA00022884"/>
    </source>
</evidence>
<feature type="domain" description="Small ribosomal subunit protein uS4 N-terminal" evidence="9">
    <location>
        <begin position="3"/>
        <end position="87"/>
    </location>
</feature>
<dbReference type="PROSITE" id="PS00632">
    <property type="entry name" value="RIBOSOMAL_S4"/>
    <property type="match status" value="1"/>
</dbReference>
<evidence type="ECO:0000313" key="10">
    <source>
        <dbReference type="EMBL" id="QEM01779.1"/>
    </source>
</evidence>
<dbReference type="SMART" id="SM00363">
    <property type="entry name" value="S4"/>
    <property type="match status" value="1"/>
</dbReference>
<protein>
    <submittedName>
        <fullName evidence="10">30S ribosomal protein S4</fullName>
    </submittedName>
</protein>
<evidence type="ECO:0000259" key="9">
    <source>
        <dbReference type="SMART" id="SM01390"/>
    </source>
</evidence>